<dbReference type="PROSITE" id="PS00092">
    <property type="entry name" value="N6_MTASE"/>
    <property type="match status" value="1"/>
</dbReference>
<accession>A0A1I6IK43</accession>
<dbReference type="GO" id="GO:0006304">
    <property type="term" value="P:DNA modification"/>
    <property type="evidence" value="ECO:0007669"/>
    <property type="project" value="InterPro"/>
</dbReference>
<dbReference type="Pfam" id="PF07669">
    <property type="entry name" value="Eco57I"/>
    <property type="match status" value="1"/>
</dbReference>
<keyword evidence="9" id="KW-1185">Reference proteome</keyword>
<dbReference type="PANTHER" id="PTHR33841:SF1">
    <property type="entry name" value="DNA METHYLTRANSFERASE A"/>
    <property type="match status" value="1"/>
</dbReference>
<evidence type="ECO:0000256" key="4">
    <source>
        <dbReference type="ARBA" id="ARBA00022691"/>
    </source>
</evidence>
<proteinExistence type="predicted"/>
<dbReference type="InterPro" id="IPR011639">
    <property type="entry name" value="MethylTrfase_TaqI-like_dom"/>
</dbReference>
<name>A0A1I6IK43_9EURY</name>
<reference evidence="9" key="1">
    <citation type="submission" date="2016-10" db="EMBL/GenBank/DDBJ databases">
        <authorList>
            <person name="Varghese N."/>
            <person name="Submissions S."/>
        </authorList>
    </citation>
    <scope>NUCLEOTIDE SEQUENCE [LARGE SCALE GENOMIC DNA]</scope>
    <source>
        <strain evidence="9">CGMCC 1.8711</strain>
    </source>
</reference>
<evidence type="ECO:0000256" key="6">
    <source>
        <dbReference type="SAM" id="MobiDB-lite"/>
    </source>
</evidence>
<dbReference type="SUPFAM" id="SSF53335">
    <property type="entry name" value="S-adenosyl-L-methionine-dependent methyltransferases"/>
    <property type="match status" value="1"/>
</dbReference>
<comment type="catalytic activity">
    <reaction evidence="5">
        <text>a 2'-deoxyadenosine in DNA + S-adenosyl-L-methionine = an N(6)-methyl-2'-deoxyadenosine in DNA + S-adenosyl-L-homocysteine + H(+)</text>
        <dbReference type="Rhea" id="RHEA:15197"/>
        <dbReference type="Rhea" id="RHEA-COMP:12418"/>
        <dbReference type="Rhea" id="RHEA-COMP:12419"/>
        <dbReference type="ChEBI" id="CHEBI:15378"/>
        <dbReference type="ChEBI" id="CHEBI:57856"/>
        <dbReference type="ChEBI" id="CHEBI:59789"/>
        <dbReference type="ChEBI" id="CHEBI:90615"/>
        <dbReference type="ChEBI" id="CHEBI:90616"/>
        <dbReference type="EC" id="2.1.1.72"/>
    </reaction>
</comment>
<dbReference type="PANTHER" id="PTHR33841">
    <property type="entry name" value="DNA METHYLTRANSFERASE YEEA-RELATED"/>
    <property type="match status" value="1"/>
</dbReference>
<dbReference type="AlphaFoldDB" id="A0A1I6IK43"/>
<organism evidence="8 9">
    <name type="scientific">Halogeometricum limi</name>
    <dbReference type="NCBI Taxonomy" id="555875"/>
    <lineage>
        <taxon>Archaea</taxon>
        <taxon>Methanobacteriati</taxon>
        <taxon>Methanobacteriota</taxon>
        <taxon>Stenosarchaea group</taxon>
        <taxon>Halobacteria</taxon>
        <taxon>Halobacteriales</taxon>
        <taxon>Haloferacaceae</taxon>
        <taxon>Halogeometricum</taxon>
    </lineage>
</organism>
<dbReference type="InterPro" id="IPR029063">
    <property type="entry name" value="SAM-dependent_MTases_sf"/>
</dbReference>
<evidence type="ECO:0000256" key="5">
    <source>
        <dbReference type="ARBA" id="ARBA00047942"/>
    </source>
</evidence>
<keyword evidence="2 8" id="KW-0489">Methyltransferase</keyword>
<evidence type="ECO:0000256" key="2">
    <source>
        <dbReference type="ARBA" id="ARBA00022603"/>
    </source>
</evidence>
<evidence type="ECO:0000259" key="7">
    <source>
        <dbReference type="Pfam" id="PF07669"/>
    </source>
</evidence>
<dbReference type="GO" id="GO:0032259">
    <property type="term" value="P:methylation"/>
    <property type="evidence" value="ECO:0007669"/>
    <property type="project" value="UniProtKB-KW"/>
</dbReference>
<feature type="region of interest" description="Disordered" evidence="6">
    <location>
        <begin position="538"/>
        <end position="579"/>
    </location>
</feature>
<dbReference type="GO" id="GO:0009007">
    <property type="term" value="F:site-specific DNA-methyltransferase (adenine-specific) activity"/>
    <property type="evidence" value="ECO:0007669"/>
    <property type="project" value="UniProtKB-EC"/>
</dbReference>
<dbReference type="GO" id="GO:0003676">
    <property type="term" value="F:nucleic acid binding"/>
    <property type="evidence" value="ECO:0007669"/>
    <property type="project" value="InterPro"/>
</dbReference>
<dbReference type="InterPro" id="IPR050953">
    <property type="entry name" value="N4_N6_ade-DNA_methylase"/>
</dbReference>
<dbReference type="OrthoDB" id="45790at2157"/>
<dbReference type="STRING" id="555875.SAMN04488124_3272"/>
<protein>
    <recommendedName>
        <fullName evidence="1">site-specific DNA-methyltransferase (adenine-specific)</fullName>
        <ecNumber evidence="1">2.1.1.72</ecNumber>
    </recommendedName>
</protein>
<dbReference type="RefSeq" id="WP_089882912.1">
    <property type="nucleotide sequence ID" value="NZ_FOYS01000006.1"/>
</dbReference>
<gene>
    <name evidence="8" type="ORF">SAMN04488124_3272</name>
</gene>
<dbReference type="PRINTS" id="PR00507">
    <property type="entry name" value="N12N6MTFRASE"/>
</dbReference>
<evidence type="ECO:0000256" key="3">
    <source>
        <dbReference type="ARBA" id="ARBA00022679"/>
    </source>
</evidence>
<dbReference type="InterPro" id="IPR002052">
    <property type="entry name" value="DNA_methylase_N6_adenine_CS"/>
</dbReference>
<feature type="domain" description="Type II methyltransferase M.TaqI-like" evidence="7">
    <location>
        <begin position="492"/>
        <end position="685"/>
    </location>
</feature>
<keyword evidence="4" id="KW-0949">S-adenosyl-L-methionine</keyword>
<sequence length="1163" mass="124589">MTHPRRAAVPLFAPTTLAVDGAALAADGRDDRRLAERARSVARAWRSTAGDETPRERISDALGLAAPSSGDGRGDALGVDCDDGDGDDDCGGTATTAPVAVESVSAGGLDAAGREPAARRLVRRLDETTRWGVLTDGRYWRLYGGDDPDEERFAEFDLRAVFVGGDGDADSASPSLHAFVSLFAREAFAGDDSFLDGLFDADTERRRTTRNSLCDRFVAAVETLSETTGATPETASALCFCLLFDLYALDRAGVSRFAGRSDHLRRARRRLAASGGTTPATTDELDSATRDCLSAWVASAADSTLGGPSAGRSDADPSESVADSTSGVRALDAGALDADTVRRVCTLLAAVPVGDDVRVVDFRTVETRLFADAHERLVDAPFADPSSGSTTRRKADGSFYTPAPVVRYLAARAVDSAVGDAETATAEDGTASMGAVRERLFDVRVLDPAMGGGTLLVAVADRLVSHLRRLARERDAPVESYASLRRTVVSRCLYGVDGNHSAVAVARLACHAETLGPDSPPRDRPRWFDHLRWGDTLLGPGPDAESESRSNDAARPPEQSLDSPHRRPPPIRWNSGFSGAFGAENSGQGGVRFDAVVGNPPWKGTAGRAGVSARLAADVSTYLRETFESTKGAQPNLYAAFLERACRLAPSGYVAFVVPDAILVRLSAAPARRFLLERGVLTHVLRVGHVFPDANEGAAIVVCGPVEVVGTEVDASGAAETAIRTWYGDADEFADAVAAGSLTYGRLRRDVVETEPYARLQLLRDDIADGVFRKLERFDPLESVGTVARGEEFGKRDERVVSGADPCGETRRLVPGSAVRPYALRSREVRRVATDAVTKDVYDPPKLCCRQTGRFLVATLDTDGVANLKSVYDVHARDGDERTLSHLLGLVNSTVYNYYHYVRRNAYPAQFPQNNQRNYETLPVWNGSADDELVELVDRRRTLARELASLDTEIAAAVPPEAASVPLSRFDPVRLDDSLSRSHRRATPGLRIADLSVRVEDGAVVLRVTYVGGDGGDDADRRGDGAGDDGRAWTAARDVFRFEAPTPDERAVLTTWLPAVGAATAAVRRASGLRPVGRSSRTTPEKRLAALCVPDPTEYARRVARYARDCRDAAALSASASALDDRIDDRVASLVGLTDAERAHVRATMTAVPGWTSLRDASP</sequence>
<evidence type="ECO:0000313" key="8">
    <source>
        <dbReference type="EMBL" id="SFR66680.1"/>
    </source>
</evidence>
<dbReference type="Proteomes" id="UP000243250">
    <property type="component" value="Unassembled WGS sequence"/>
</dbReference>
<evidence type="ECO:0000313" key="9">
    <source>
        <dbReference type="Proteomes" id="UP000243250"/>
    </source>
</evidence>
<feature type="region of interest" description="Disordered" evidence="6">
    <location>
        <begin position="303"/>
        <end position="326"/>
    </location>
</feature>
<dbReference type="EMBL" id="FOYS01000006">
    <property type="protein sequence ID" value="SFR66680.1"/>
    <property type="molecule type" value="Genomic_DNA"/>
</dbReference>
<evidence type="ECO:0000256" key="1">
    <source>
        <dbReference type="ARBA" id="ARBA00011900"/>
    </source>
</evidence>
<keyword evidence="3 8" id="KW-0808">Transferase</keyword>
<dbReference type="EC" id="2.1.1.72" evidence="1"/>
<dbReference type="Gene3D" id="3.40.50.150">
    <property type="entry name" value="Vaccinia Virus protein VP39"/>
    <property type="match status" value="1"/>
</dbReference>